<dbReference type="Proteomes" id="UP001162164">
    <property type="component" value="Unassembled WGS sequence"/>
</dbReference>
<evidence type="ECO:0000313" key="2">
    <source>
        <dbReference type="Proteomes" id="UP001162164"/>
    </source>
</evidence>
<gene>
    <name evidence="1" type="ORF">NQ317_007132</name>
</gene>
<dbReference type="EMBL" id="JAPWTJ010000095">
    <property type="protein sequence ID" value="KAJ8983090.1"/>
    <property type="molecule type" value="Genomic_DNA"/>
</dbReference>
<evidence type="ECO:0000313" key="1">
    <source>
        <dbReference type="EMBL" id="KAJ8983090.1"/>
    </source>
</evidence>
<keyword evidence="2" id="KW-1185">Reference proteome</keyword>
<reference evidence="1" key="1">
    <citation type="journal article" date="2023" name="Insect Mol. Biol.">
        <title>Genome sequencing provides insights into the evolution of gene families encoding plant cell wall-degrading enzymes in longhorned beetles.</title>
        <authorList>
            <person name="Shin N.R."/>
            <person name="Okamura Y."/>
            <person name="Kirsch R."/>
            <person name="Pauchet Y."/>
        </authorList>
    </citation>
    <scope>NUCLEOTIDE SEQUENCE</scope>
    <source>
        <strain evidence="1">MMC_N1</strain>
    </source>
</reference>
<sequence length="109" mass="12982">MDNLQRIWFDRINIRTSEYGKPISCSYAEDIACFITDNNCIVIYLGKPHLTEKAKRITEKEELRTVHYLQLYDRIFVSMDLVVEELKQNYDPPKNCVERRWGTVSCELF</sequence>
<name>A0ABQ9K0Q0_9CUCU</name>
<proteinExistence type="predicted"/>
<protein>
    <submittedName>
        <fullName evidence="1">Uncharacterized protein</fullName>
    </submittedName>
</protein>
<accession>A0ABQ9K0Q0</accession>
<organism evidence="1 2">
    <name type="scientific">Molorchus minor</name>
    <dbReference type="NCBI Taxonomy" id="1323400"/>
    <lineage>
        <taxon>Eukaryota</taxon>
        <taxon>Metazoa</taxon>
        <taxon>Ecdysozoa</taxon>
        <taxon>Arthropoda</taxon>
        <taxon>Hexapoda</taxon>
        <taxon>Insecta</taxon>
        <taxon>Pterygota</taxon>
        <taxon>Neoptera</taxon>
        <taxon>Endopterygota</taxon>
        <taxon>Coleoptera</taxon>
        <taxon>Polyphaga</taxon>
        <taxon>Cucujiformia</taxon>
        <taxon>Chrysomeloidea</taxon>
        <taxon>Cerambycidae</taxon>
        <taxon>Lamiinae</taxon>
        <taxon>Monochamini</taxon>
        <taxon>Molorchus</taxon>
    </lineage>
</organism>
<comment type="caution">
    <text evidence="1">The sequence shown here is derived from an EMBL/GenBank/DDBJ whole genome shotgun (WGS) entry which is preliminary data.</text>
</comment>